<dbReference type="CDD" id="cd00887">
    <property type="entry name" value="MoeA"/>
    <property type="match status" value="1"/>
</dbReference>
<comment type="catalytic activity">
    <reaction evidence="5">
        <text>adenylyl-molybdopterin + molybdate = Mo-molybdopterin + AMP + H(+)</text>
        <dbReference type="Rhea" id="RHEA:35047"/>
        <dbReference type="ChEBI" id="CHEBI:15378"/>
        <dbReference type="ChEBI" id="CHEBI:36264"/>
        <dbReference type="ChEBI" id="CHEBI:62727"/>
        <dbReference type="ChEBI" id="CHEBI:71302"/>
        <dbReference type="ChEBI" id="CHEBI:456215"/>
        <dbReference type="EC" id="2.10.1.1"/>
    </reaction>
</comment>
<organism evidence="8 9">
    <name type="scientific">Shewanella avicenniae</name>
    <dbReference type="NCBI Taxonomy" id="2814294"/>
    <lineage>
        <taxon>Bacteria</taxon>
        <taxon>Pseudomonadati</taxon>
        <taxon>Pseudomonadota</taxon>
        <taxon>Gammaproteobacteria</taxon>
        <taxon>Alteromonadales</taxon>
        <taxon>Shewanellaceae</taxon>
        <taxon>Shewanella</taxon>
    </lineage>
</organism>
<dbReference type="Gene3D" id="2.40.340.10">
    <property type="entry name" value="MoeA, C-terminal, domain IV"/>
    <property type="match status" value="1"/>
</dbReference>
<reference evidence="8 9" key="1">
    <citation type="submission" date="2021-03" db="EMBL/GenBank/DDBJ databases">
        <title>Novel species identification of genus Shewanella.</title>
        <authorList>
            <person name="Liu G."/>
            <person name="Zhang Q."/>
        </authorList>
    </citation>
    <scope>NUCLEOTIDE SEQUENCE [LARGE SCALE GENOMIC DNA]</scope>
    <source>
        <strain evidence="8 9">FJAT-51800</strain>
    </source>
</reference>
<comment type="pathway">
    <text evidence="2 6">Cofactor biosynthesis; molybdopterin biosynthesis.</text>
</comment>
<dbReference type="NCBIfam" id="TIGR00177">
    <property type="entry name" value="molyb_syn"/>
    <property type="match status" value="1"/>
</dbReference>
<dbReference type="RefSeq" id="WP_207355077.1">
    <property type="nucleotide sequence ID" value="NZ_CP071503.1"/>
</dbReference>
<sequence>MSKPQDPCAQPTLLHPDEALPKLLQQVTPIEDTEAVALADALGRVLAEDLTSSIEMPPFDNSGMDGYAYRFADLPEAGTLKLIGRSFAGHPFSGEFEPGSCIRIMTGAEVPAGYDTVQMQEYAQVDGDLITLDPCKQRGENVRLRAGELAMGQKVLTAGSLIRAAEMGVIATIGLPAVSVYRRVKVAFFSTGDELRPLGSELQPGQIYDSNRYAIKGLLERLGVEWIDLGVIKDDRESIRDAFREAAARADMVLTSGGVSVGEADFTKQVLDEEGKITFWKLAMKPGKPFAMGHIGNAIFCGLPGNPVSTMVTFYKLVLPILHKLQGMQAVTPLQLQATLTSAIGKKPGRVEYQRGILSRAADGSLSVCTTGSQDSSQLSSMHSANCFIVLEQMQGSVAAGSVVTVEPFTSVLC</sequence>
<gene>
    <name evidence="8" type="ORF">JYB87_01035</name>
</gene>
<protein>
    <recommendedName>
        <fullName evidence="6">Molybdopterin molybdenumtransferase</fullName>
        <ecNumber evidence="6">2.10.1.1</ecNumber>
    </recommendedName>
</protein>
<evidence type="ECO:0000256" key="1">
    <source>
        <dbReference type="ARBA" id="ARBA00002901"/>
    </source>
</evidence>
<keyword evidence="6" id="KW-0808">Transferase</keyword>
<evidence type="ECO:0000256" key="5">
    <source>
        <dbReference type="ARBA" id="ARBA00047317"/>
    </source>
</evidence>
<keyword evidence="4 6" id="KW-0501">Molybdenum cofactor biosynthesis</keyword>
<dbReference type="PROSITE" id="PS01079">
    <property type="entry name" value="MOCF_BIOSYNTHESIS_2"/>
    <property type="match status" value="1"/>
</dbReference>
<evidence type="ECO:0000256" key="6">
    <source>
        <dbReference type="RuleBase" id="RU365090"/>
    </source>
</evidence>
<comment type="cofactor">
    <cofactor evidence="6">
        <name>Mg(2+)</name>
        <dbReference type="ChEBI" id="CHEBI:18420"/>
    </cofactor>
</comment>
<dbReference type="SUPFAM" id="SSF53218">
    <property type="entry name" value="Molybdenum cofactor biosynthesis proteins"/>
    <property type="match status" value="1"/>
</dbReference>
<dbReference type="Proteomes" id="UP000662770">
    <property type="component" value="Chromosome"/>
</dbReference>
<dbReference type="PANTHER" id="PTHR10192">
    <property type="entry name" value="MOLYBDOPTERIN BIOSYNTHESIS PROTEIN"/>
    <property type="match status" value="1"/>
</dbReference>
<dbReference type="Gene3D" id="3.40.980.10">
    <property type="entry name" value="MoaB/Mog-like domain"/>
    <property type="match status" value="1"/>
</dbReference>
<accession>A0ABX7QQX3</accession>
<proteinExistence type="inferred from homology"/>
<comment type="similarity">
    <text evidence="3 6">Belongs to the MoeA family.</text>
</comment>
<dbReference type="InterPro" id="IPR005110">
    <property type="entry name" value="MoeA_linker/N"/>
</dbReference>
<dbReference type="InterPro" id="IPR001453">
    <property type="entry name" value="MoaB/Mog_dom"/>
</dbReference>
<dbReference type="Pfam" id="PF00994">
    <property type="entry name" value="MoCF_biosynth"/>
    <property type="match status" value="1"/>
</dbReference>
<comment type="function">
    <text evidence="1 6">Catalyzes the insertion of molybdate into adenylated molybdopterin with the concomitant release of AMP.</text>
</comment>
<dbReference type="EC" id="2.10.1.1" evidence="6"/>
<keyword evidence="6" id="KW-0500">Molybdenum</keyword>
<dbReference type="InterPro" id="IPR036688">
    <property type="entry name" value="MoeA_C_domain_IV_sf"/>
</dbReference>
<dbReference type="PANTHER" id="PTHR10192:SF5">
    <property type="entry name" value="GEPHYRIN"/>
    <property type="match status" value="1"/>
</dbReference>
<keyword evidence="6" id="KW-0479">Metal-binding</keyword>
<dbReference type="Gene3D" id="2.170.190.11">
    <property type="entry name" value="Molybdopterin biosynthesis moea protein, domain 3"/>
    <property type="match status" value="1"/>
</dbReference>
<dbReference type="SUPFAM" id="SSF63882">
    <property type="entry name" value="MoeA N-terminal region -like"/>
    <property type="match status" value="1"/>
</dbReference>
<dbReference type="Gene3D" id="3.90.105.10">
    <property type="entry name" value="Molybdopterin biosynthesis moea protein, domain 2"/>
    <property type="match status" value="1"/>
</dbReference>
<dbReference type="Pfam" id="PF03454">
    <property type="entry name" value="MoeA_C"/>
    <property type="match status" value="1"/>
</dbReference>
<feature type="domain" description="MoaB/Mog" evidence="7">
    <location>
        <begin position="187"/>
        <end position="324"/>
    </location>
</feature>
<dbReference type="Pfam" id="PF03453">
    <property type="entry name" value="MoeA_N"/>
    <property type="match status" value="1"/>
</dbReference>
<dbReference type="InterPro" id="IPR036135">
    <property type="entry name" value="MoeA_linker/N_sf"/>
</dbReference>
<evidence type="ECO:0000256" key="2">
    <source>
        <dbReference type="ARBA" id="ARBA00005046"/>
    </source>
</evidence>
<dbReference type="InterPro" id="IPR038987">
    <property type="entry name" value="MoeA-like"/>
</dbReference>
<dbReference type="EMBL" id="CP071503">
    <property type="protein sequence ID" value="QSX33869.1"/>
    <property type="molecule type" value="Genomic_DNA"/>
</dbReference>
<name>A0ABX7QQX3_9GAMM</name>
<evidence type="ECO:0000256" key="3">
    <source>
        <dbReference type="ARBA" id="ARBA00010763"/>
    </source>
</evidence>
<evidence type="ECO:0000259" key="7">
    <source>
        <dbReference type="SMART" id="SM00852"/>
    </source>
</evidence>
<evidence type="ECO:0000313" key="9">
    <source>
        <dbReference type="Proteomes" id="UP000662770"/>
    </source>
</evidence>
<dbReference type="InterPro" id="IPR008284">
    <property type="entry name" value="MoCF_biosynth_CS"/>
</dbReference>
<evidence type="ECO:0000256" key="4">
    <source>
        <dbReference type="ARBA" id="ARBA00023150"/>
    </source>
</evidence>
<keyword evidence="6" id="KW-0460">Magnesium</keyword>
<dbReference type="SMART" id="SM00852">
    <property type="entry name" value="MoCF_biosynth"/>
    <property type="match status" value="1"/>
</dbReference>
<evidence type="ECO:0000313" key="8">
    <source>
        <dbReference type="EMBL" id="QSX33869.1"/>
    </source>
</evidence>
<dbReference type="NCBIfam" id="NF045515">
    <property type="entry name" value="Glp_gephyrin"/>
    <property type="match status" value="1"/>
</dbReference>
<dbReference type="InterPro" id="IPR005111">
    <property type="entry name" value="MoeA_C_domain_IV"/>
</dbReference>
<dbReference type="InterPro" id="IPR036425">
    <property type="entry name" value="MoaB/Mog-like_dom_sf"/>
</dbReference>
<dbReference type="SUPFAM" id="SSF63867">
    <property type="entry name" value="MoeA C-terminal domain-like"/>
    <property type="match status" value="1"/>
</dbReference>
<keyword evidence="9" id="KW-1185">Reference proteome</keyword>